<dbReference type="Pfam" id="PF06041">
    <property type="entry name" value="DUF924"/>
    <property type="match status" value="1"/>
</dbReference>
<feature type="non-terminal residue" evidence="1">
    <location>
        <position position="1"/>
    </location>
</feature>
<dbReference type="EMBL" id="AFQE01000002">
    <property type="protein sequence ID" value="EGQ78552.1"/>
    <property type="molecule type" value="Genomic_DNA"/>
</dbReference>
<dbReference type="InterPro" id="IPR010323">
    <property type="entry name" value="DUF924"/>
</dbReference>
<proteinExistence type="predicted"/>
<evidence type="ECO:0000313" key="1">
    <source>
        <dbReference type="EMBL" id="EGQ78552.1"/>
    </source>
</evidence>
<dbReference type="InterPro" id="IPR011990">
    <property type="entry name" value="TPR-like_helical_dom_sf"/>
</dbReference>
<accession>A0AA36ULY9</accession>
<dbReference type="AlphaFoldDB" id="A0AA36ULY9"/>
<protein>
    <submittedName>
        <fullName evidence="1">SpoVR like family protein</fullName>
    </submittedName>
</protein>
<dbReference type="Gene3D" id="1.20.58.320">
    <property type="entry name" value="TPR-like"/>
    <property type="match status" value="1"/>
</dbReference>
<gene>
    <name evidence="1" type="ORF">HMPREF9418_0046</name>
</gene>
<dbReference type="Proteomes" id="UP000004982">
    <property type="component" value="Unassembled WGS sequence"/>
</dbReference>
<dbReference type="Gene3D" id="1.25.40.10">
    <property type="entry name" value="Tetratricopeptide repeat domain"/>
    <property type="match status" value="1"/>
</dbReference>
<evidence type="ECO:0000313" key="2">
    <source>
        <dbReference type="Proteomes" id="UP000004982"/>
    </source>
</evidence>
<comment type="caution">
    <text evidence="1">The sequence shown here is derived from an EMBL/GenBank/DDBJ whole genome shotgun (WGS) entry which is preliminary data.</text>
</comment>
<dbReference type="SUPFAM" id="SSF48452">
    <property type="entry name" value="TPR-like"/>
    <property type="match status" value="1"/>
</dbReference>
<name>A0AA36ULY9_9NEIS</name>
<organism evidence="1 2">
    <name type="scientific">Neisseria macacae ATCC 33926</name>
    <dbReference type="NCBI Taxonomy" id="997348"/>
    <lineage>
        <taxon>Bacteria</taxon>
        <taxon>Pseudomonadati</taxon>
        <taxon>Pseudomonadota</taxon>
        <taxon>Betaproteobacteria</taxon>
        <taxon>Neisseriales</taxon>
        <taxon>Neisseriaceae</taxon>
        <taxon>Neisseria</taxon>
    </lineage>
</organism>
<reference evidence="1 2" key="1">
    <citation type="submission" date="2011-05" db="EMBL/GenBank/DDBJ databases">
        <authorList>
            <person name="Muzny D."/>
            <person name="Qin X."/>
            <person name="Deng J."/>
            <person name="Jiang H."/>
            <person name="Liu Y."/>
            <person name="Qu J."/>
            <person name="Song X.-Z."/>
            <person name="Zhang L."/>
            <person name="Thornton R."/>
            <person name="Coyle M."/>
            <person name="Francisco L."/>
            <person name="Jackson L."/>
            <person name="Javaid M."/>
            <person name="Korchina V."/>
            <person name="Kovar C."/>
            <person name="Mata R."/>
            <person name="Mathew T."/>
            <person name="Ngo R."/>
            <person name="Nguyen L."/>
            <person name="Nguyen N."/>
            <person name="Okwuonu G."/>
            <person name="Ongeri F."/>
            <person name="Pham C."/>
            <person name="Simmons D."/>
            <person name="Wilczek-Boney K."/>
            <person name="Hale W."/>
            <person name="Jakkamsetti A."/>
            <person name="Pham P."/>
            <person name="Ruth R."/>
            <person name="San Lucas F."/>
            <person name="Warren J."/>
            <person name="Zhang J."/>
            <person name="Zhao Z."/>
            <person name="Zhou C."/>
            <person name="Zhu D."/>
            <person name="Lee S."/>
            <person name="Bess C."/>
            <person name="Blankenburg K."/>
            <person name="Forbes L."/>
            <person name="Fu Q."/>
            <person name="Gubbala S."/>
            <person name="Hirani K."/>
            <person name="Jayaseelan J.C."/>
            <person name="Lara F."/>
            <person name="Munidasa M."/>
            <person name="Palculict T."/>
            <person name="Patil S."/>
            <person name="Pu L.-L."/>
            <person name="Saada N."/>
            <person name="Tang L."/>
            <person name="Weissenberger G."/>
            <person name="Zhu Y."/>
            <person name="Hemphill L."/>
            <person name="Shang Y."/>
            <person name="Youmans B."/>
            <person name="Ayvaz T."/>
            <person name="Ross M."/>
            <person name="Santibanez J."/>
            <person name="Aqrawi P."/>
            <person name="Gross S."/>
            <person name="Joshi V."/>
            <person name="Fowler G."/>
            <person name="Nazareth L."/>
            <person name="Reid J."/>
            <person name="Worley K."/>
            <person name="Petrosino J."/>
            <person name="Highlander S."/>
            <person name="Gibbs R."/>
        </authorList>
    </citation>
    <scope>NUCLEOTIDE SEQUENCE [LARGE SCALE GENOMIC DNA]</scope>
    <source>
        <strain evidence="1 2">ATCC 33926</strain>
    </source>
</reference>
<sequence>FSDDLVLNNLLLQGMFMTPQTVLDFWFAEENRPFLFAKNDEFDAKIRARFFDVWQQAARGELAHWRDTLQGRLAEIILLDQFSRNLFRNSSQAFAQDLAALILAQEAVRQPSFADLLSHERHFMLMPLMHSESQVVHEQAVPLFERYTDGHALDFEIKHKVIIDRFGRYPHRNAVLGREGTEEEAEFLKQEGSSF</sequence>